<dbReference type="AlphaFoldDB" id="A0A8H5F2P4"/>
<accession>A0A8H5F2P4</accession>
<evidence type="ECO:0000256" key="1">
    <source>
        <dbReference type="SAM" id="MobiDB-lite"/>
    </source>
</evidence>
<sequence>MHSEPTPPVSPSAASSLAVPIPGPYLLHGLPMQIMEKRQRSAPRPRSPLRSQILICEDEEAEVDSKQLEDSDVFAAPLPPLFSHSETASAGVSATGNASAARFDPFAAYDLECFEDLGLEDVEIAFDIQIVEQTEADNAMMATAGGAVERVDCLSGSAAAALASDPVRTLPSICCSVPSVDIILDNSKAPQRTDDAGVPVGDSAPIPSSTSASVGLGLLAPECACDLDAGVLANPNATAVLSGNARDGTEAEPTTQLMTLESSSSISCLAAPMVPPSISVTGPSGLVRRAGAGTGGSGMVPPSLSASSTAAAGPNTSSVNVSMSSGSGSLKEPPVQEMCAPTAVMSGPSPTLMRTTPPVAPSQAVEDISVLQPSAATVAAERMHAGAEIVDAIDERYIGNRMLKSSAAIEKWRHACADANMDVDTGPPVGSRDSESESAHPAVERRDDPAHADYRDEPVGRRDSVPRPRAYSISDANTITTTDTSFDIVESSSSSAPKTKESVEGLGLGLPSEVPGVVVARAASGSVSAPSFGPEERPMMSTAPGCMNLAALAREDMGLEPTSDMGSAVMMTSEVRDGTRFFTRAQVYPKRLLWSVEEEDQEDLALFDFDEDEEMRKLDETMREMKAQRERNAGGSSSFVIPRLSLGAGVGAGARALSGAWSRISGLVLSSPAGTSQYDADVEEGGDAHTGARGAAITNNSSSPRSSTSDASSSRGCSAEEQEPLITVETHAALDDIPLSSTSPPVLAPVPRKGYVSSFMSRLSLSRSSSSTSSSGPVAAMPPSPAGRKSPGFVEHVDAPRGLGLGRLGVAAVKRFQILF</sequence>
<dbReference type="Proteomes" id="UP000567179">
    <property type="component" value="Unassembled WGS sequence"/>
</dbReference>
<feature type="compositionally biased region" description="Low complexity" evidence="1">
    <location>
        <begin position="766"/>
        <end position="775"/>
    </location>
</feature>
<proteinExistence type="predicted"/>
<feature type="region of interest" description="Disordered" evidence="1">
    <location>
        <begin position="488"/>
        <end position="510"/>
    </location>
</feature>
<dbReference type="EMBL" id="JAACJJ010000028">
    <property type="protein sequence ID" value="KAF5321625.1"/>
    <property type="molecule type" value="Genomic_DNA"/>
</dbReference>
<gene>
    <name evidence="2" type="ORF">D9619_002282</name>
</gene>
<comment type="caution">
    <text evidence="2">The sequence shown here is derived from an EMBL/GenBank/DDBJ whole genome shotgun (WGS) entry which is preliminary data.</text>
</comment>
<keyword evidence="3" id="KW-1185">Reference proteome</keyword>
<evidence type="ECO:0000313" key="2">
    <source>
        <dbReference type="EMBL" id="KAF5321625.1"/>
    </source>
</evidence>
<feature type="compositionally biased region" description="Low complexity" evidence="1">
    <location>
        <begin position="303"/>
        <end position="329"/>
    </location>
</feature>
<feature type="region of interest" description="Disordered" evidence="1">
    <location>
        <begin position="766"/>
        <end position="795"/>
    </location>
</feature>
<feature type="compositionally biased region" description="Low complexity" evidence="1">
    <location>
        <begin position="701"/>
        <end position="717"/>
    </location>
</feature>
<feature type="region of interest" description="Disordered" evidence="1">
    <location>
        <begin position="420"/>
        <end position="476"/>
    </location>
</feature>
<protein>
    <submittedName>
        <fullName evidence="2">Uncharacterized protein</fullName>
    </submittedName>
</protein>
<feature type="region of interest" description="Disordered" evidence="1">
    <location>
        <begin position="678"/>
        <end position="722"/>
    </location>
</feature>
<evidence type="ECO:0000313" key="3">
    <source>
        <dbReference type="Proteomes" id="UP000567179"/>
    </source>
</evidence>
<name>A0A8H5F2P4_9AGAR</name>
<organism evidence="2 3">
    <name type="scientific">Psilocybe cf. subviscida</name>
    <dbReference type="NCBI Taxonomy" id="2480587"/>
    <lineage>
        <taxon>Eukaryota</taxon>
        <taxon>Fungi</taxon>
        <taxon>Dikarya</taxon>
        <taxon>Basidiomycota</taxon>
        <taxon>Agaricomycotina</taxon>
        <taxon>Agaricomycetes</taxon>
        <taxon>Agaricomycetidae</taxon>
        <taxon>Agaricales</taxon>
        <taxon>Agaricineae</taxon>
        <taxon>Strophariaceae</taxon>
        <taxon>Psilocybe</taxon>
    </lineage>
</organism>
<feature type="compositionally biased region" description="Basic and acidic residues" evidence="1">
    <location>
        <begin position="432"/>
        <end position="466"/>
    </location>
</feature>
<feature type="region of interest" description="Disordered" evidence="1">
    <location>
        <begin position="289"/>
        <end position="334"/>
    </location>
</feature>
<reference evidence="2 3" key="1">
    <citation type="journal article" date="2020" name="ISME J.">
        <title>Uncovering the hidden diversity of litter-decomposition mechanisms in mushroom-forming fungi.</title>
        <authorList>
            <person name="Floudas D."/>
            <person name="Bentzer J."/>
            <person name="Ahren D."/>
            <person name="Johansson T."/>
            <person name="Persson P."/>
            <person name="Tunlid A."/>
        </authorList>
    </citation>
    <scope>NUCLEOTIDE SEQUENCE [LARGE SCALE GENOMIC DNA]</scope>
    <source>
        <strain evidence="2 3">CBS 101986</strain>
    </source>
</reference>